<feature type="region of interest" description="Disordered" evidence="1">
    <location>
        <begin position="65"/>
        <end position="107"/>
    </location>
</feature>
<protein>
    <recommendedName>
        <fullName evidence="5">Lipopolysaccharide assembly protein A domain-containing protein</fullName>
    </recommendedName>
</protein>
<evidence type="ECO:0008006" key="5">
    <source>
        <dbReference type="Google" id="ProtNLM"/>
    </source>
</evidence>
<dbReference type="AlphaFoldDB" id="A0A9D9EM42"/>
<evidence type="ECO:0000256" key="1">
    <source>
        <dbReference type="SAM" id="MobiDB-lite"/>
    </source>
</evidence>
<organism evidence="3 4">
    <name type="scientific">Candidatus Avitreponema avistercoris</name>
    <dbReference type="NCBI Taxonomy" id="2840705"/>
    <lineage>
        <taxon>Bacteria</taxon>
        <taxon>Pseudomonadati</taxon>
        <taxon>Spirochaetota</taxon>
        <taxon>Spirochaetia</taxon>
        <taxon>Spirochaetales</taxon>
        <taxon>Candidatus Avitreponema</taxon>
    </lineage>
</organism>
<proteinExistence type="predicted"/>
<dbReference type="EMBL" id="JADIMS010000044">
    <property type="protein sequence ID" value="MBO8450004.1"/>
    <property type="molecule type" value="Genomic_DNA"/>
</dbReference>
<evidence type="ECO:0000313" key="4">
    <source>
        <dbReference type="Proteomes" id="UP000823616"/>
    </source>
</evidence>
<comment type="caution">
    <text evidence="3">The sequence shown here is derived from an EMBL/GenBank/DDBJ whole genome shotgun (WGS) entry which is preliminary data.</text>
</comment>
<keyword evidence="2" id="KW-1133">Transmembrane helix</keyword>
<keyword evidence="2" id="KW-0472">Membrane</keyword>
<feature type="compositionally biased region" description="Low complexity" evidence="1">
    <location>
        <begin position="89"/>
        <end position="107"/>
    </location>
</feature>
<evidence type="ECO:0000256" key="2">
    <source>
        <dbReference type="SAM" id="Phobius"/>
    </source>
</evidence>
<reference evidence="3" key="1">
    <citation type="submission" date="2020-10" db="EMBL/GenBank/DDBJ databases">
        <authorList>
            <person name="Gilroy R."/>
        </authorList>
    </citation>
    <scope>NUCLEOTIDE SEQUENCE</scope>
    <source>
        <strain evidence="3">B3-4054</strain>
    </source>
</reference>
<feature type="transmembrane region" description="Helical" evidence="2">
    <location>
        <begin position="40"/>
        <end position="61"/>
    </location>
</feature>
<evidence type="ECO:0000313" key="3">
    <source>
        <dbReference type="EMBL" id="MBO8450004.1"/>
    </source>
</evidence>
<reference evidence="3" key="2">
    <citation type="journal article" date="2021" name="PeerJ">
        <title>Extensive microbial diversity within the chicken gut microbiome revealed by metagenomics and culture.</title>
        <authorList>
            <person name="Gilroy R."/>
            <person name="Ravi A."/>
            <person name="Getino M."/>
            <person name="Pursley I."/>
            <person name="Horton D.L."/>
            <person name="Alikhan N.F."/>
            <person name="Baker D."/>
            <person name="Gharbi K."/>
            <person name="Hall N."/>
            <person name="Watson M."/>
            <person name="Adriaenssens E.M."/>
            <person name="Foster-Nyarko E."/>
            <person name="Jarju S."/>
            <person name="Secka A."/>
            <person name="Antonio M."/>
            <person name="Oren A."/>
            <person name="Chaudhuri R.R."/>
            <person name="La Ragione R."/>
            <person name="Hildebrand F."/>
            <person name="Pallen M.J."/>
        </authorList>
    </citation>
    <scope>NUCLEOTIDE SEQUENCE</scope>
    <source>
        <strain evidence="3">B3-4054</strain>
    </source>
</reference>
<accession>A0A9D9EM42</accession>
<keyword evidence="2" id="KW-0812">Transmembrane</keyword>
<dbReference type="Proteomes" id="UP000823616">
    <property type="component" value="Unassembled WGS sequence"/>
</dbReference>
<name>A0A9D9EM42_9SPIR</name>
<gene>
    <name evidence="3" type="ORF">IAA96_02755</name>
</gene>
<sequence>MPVRLLVILLLVVFEGAFIGFNLENTCNVWLFRVFPSVPVYLTVLVSFVAGVLLTVPFFAFRKKKTPRVPPVREKKSRFPVHTPEEKQTAGNPPSPAAGGTAAGTEK</sequence>